<proteinExistence type="predicted"/>
<dbReference type="Pfam" id="PF03992">
    <property type="entry name" value="ABM"/>
    <property type="match status" value="1"/>
</dbReference>
<dbReference type="EMBL" id="CP104760">
    <property type="protein sequence ID" value="WBG93308.1"/>
    <property type="molecule type" value="Genomic_DNA"/>
</dbReference>
<sequence length="91" mass="10577">MIKLTGRLICKNREETALVRRYLPEHIRLTKEEAGCLAFEVRETDDPLIWSVEELFTSQETFDTHQVRTKASTWGKETHAIAREYAIAEVV</sequence>
<dbReference type="Proteomes" id="UP001211544">
    <property type="component" value="Plasmid pGABEKP28_2"/>
</dbReference>
<gene>
    <name evidence="2" type="ORF">N5580_21345</name>
</gene>
<protein>
    <submittedName>
        <fullName evidence="2">Antibiotic biosynthesis monooxygenase</fullName>
    </submittedName>
</protein>
<dbReference type="RefSeq" id="WP_269950641.1">
    <property type="nucleotide sequence ID" value="NZ_CP104760.1"/>
</dbReference>
<dbReference type="InterPro" id="IPR007138">
    <property type="entry name" value="ABM_dom"/>
</dbReference>
<evidence type="ECO:0000313" key="2">
    <source>
        <dbReference type="EMBL" id="WBG93308.1"/>
    </source>
</evidence>
<name>A0AAJ5UCC7_9GAMM</name>
<dbReference type="SUPFAM" id="SSF54909">
    <property type="entry name" value="Dimeric alpha+beta barrel"/>
    <property type="match status" value="1"/>
</dbReference>
<feature type="domain" description="ABM" evidence="1">
    <location>
        <begin position="14"/>
        <end position="66"/>
    </location>
</feature>
<organism evidence="2 3">
    <name type="scientific">Pantoea piersonii</name>
    <dbReference type="NCBI Taxonomy" id="2364647"/>
    <lineage>
        <taxon>Bacteria</taxon>
        <taxon>Pseudomonadati</taxon>
        <taxon>Pseudomonadota</taxon>
        <taxon>Gammaproteobacteria</taxon>
        <taxon>Enterobacterales</taxon>
        <taxon>Erwiniaceae</taxon>
        <taxon>Pantoea</taxon>
    </lineage>
</organism>
<keyword evidence="3" id="KW-1185">Reference proteome</keyword>
<dbReference type="AlphaFoldDB" id="A0AAJ5UCC7"/>
<keyword evidence="2" id="KW-0614">Plasmid</keyword>
<accession>A0AAJ5UCC7</accession>
<evidence type="ECO:0000313" key="3">
    <source>
        <dbReference type="Proteomes" id="UP001211544"/>
    </source>
</evidence>
<dbReference type="GO" id="GO:0004497">
    <property type="term" value="F:monooxygenase activity"/>
    <property type="evidence" value="ECO:0007669"/>
    <property type="project" value="UniProtKB-KW"/>
</dbReference>
<dbReference type="Gene3D" id="3.30.70.100">
    <property type="match status" value="1"/>
</dbReference>
<keyword evidence="2" id="KW-0560">Oxidoreductase</keyword>
<dbReference type="KEGG" id="kpie:N5580_21345"/>
<dbReference type="InterPro" id="IPR011008">
    <property type="entry name" value="Dimeric_a/b-barrel"/>
</dbReference>
<keyword evidence="2" id="KW-0503">Monooxygenase</keyword>
<geneLocation type="plasmid" evidence="2 3">
    <name>pGABEKP28_2</name>
</geneLocation>
<evidence type="ECO:0000259" key="1">
    <source>
        <dbReference type="Pfam" id="PF03992"/>
    </source>
</evidence>
<reference evidence="2 3" key="1">
    <citation type="journal article" date="2022" name="J Glob Antimicrob Resist">
        <title>First complete genome of a multidrug resistant strain of the novel human pathogen Kalamiella piersonii (GABEKP28) identified in human saliva.</title>
        <authorList>
            <person name="McDonagh F."/>
            <person name="Singh N.K."/>
            <person name="Venkateswaran K."/>
            <person name="Lonappan A.M."/>
            <person name="Hallahan B."/>
            <person name="Tuohy A."/>
            <person name="Burke L."/>
            <person name="Kovarova A."/>
            <person name="Miliotis G."/>
        </authorList>
    </citation>
    <scope>NUCLEOTIDE SEQUENCE [LARGE SCALE GENOMIC DNA]</scope>
    <source>
        <strain evidence="2 3">GABEKP28</strain>
    </source>
</reference>